<dbReference type="Pfam" id="PF11104">
    <property type="entry name" value="PilM_2"/>
    <property type="match status" value="1"/>
</dbReference>
<proteinExistence type="predicted"/>
<dbReference type="CDD" id="cd24049">
    <property type="entry name" value="ASKHA_NBD_PilM"/>
    <property type="match status" value="1"/>
</dbReference>
<dbReference type="PANTHER" id="PTHR32432">
    <property type="entry name" value="CELL DIVISION PROTEIN FTSA-RELATED"/>
    <property type="match status" value="1"/>
</dbReference>
<sequence length="345" mass="37397">MAKAPNSVIGVDLGRYSLKSVLLQKKGSNRYVLTNFASQVVTAPAETADALAQQLKALFKEMGGSAKACAVAVSTPDALIRIIEQPETPPELLREALRLNGMALLNQDCREFVLDCDRIAPLGSPTELTANGRKRYLVGGLPRSQVNLIGSAVEHAGTDVSAMQLAPICAFNAFEFAYEEIFNHQAFFLVDIGHTNSTMMVGLKRELVLVRNIDFGGKALVDALTSLSGEGREAVLQALEQEDEVMVEFARVAINALVREIQNSIGFLEHRHEQTIPKIYITGGPAKSQTLLKVFTEELRLPCEAWSAVSKCESALPAHRTAQLNDHMIDLNVACGAAAELLKAN</sequence>
<dbReference type="InterPro" id="IPR005883">
    <property type="entry name" value="PilM"/>
</dbReference>
<comment type="caution">
    <text evidence="1">The sequence shown here is derived from an EMBL/GenBank/DDBJ whole genome shotgun (WGS) entry which is preliminary data.</text>
</comment>
<protein>
    <submittedName>
        <fullName evidence="1">Tfp pilus assembly protein ATPase PilM-like protein</fullName>
    </submittedName>
</protein>
<dbReference type="Gene3D" id="3.30.1490.300">
    <property type="match status" value="1"/>
</dbReference>
<dbReference type="eggNOG" id="COG4972">
    <property type="taxonomic scope" value="Bacteria"/>
</dbReference>
<organism evidence="1 2">
    <name type="scientific">Chthoniobacter flavus Ellin428</name>
    <dbReference type="NCBI Taxonomy" id="497964"/>
    <lineage>
        <taxon>Bacteria</taxon>
        <taxon>Pseudomonadati</taxon>
        <taxon>Verrucomicrobiota</taxon>
        <taxon>Spartobacteria</taxon>
        <taxon>Chthoniobacterales</taxon>
        <taxon>Chthoniobacteraceae</taxon>
        <taxon>Chthoniobacter</taxon>
    </lineage>
</organism>
<dbReference type="EMBL" id="ABVL01000007">
    <property type="protein sequence ID" value="EDY19549.1"/>
    <property type="molecule type" value="Genomic_DNA"/>
</dbReference>
<dbReference type="InParanoid" id="B4D1D7"/>
<evidence type="ECO:0000313" key="2">
    <source>
        <dbReference type="Proteomes" id="UP000005824"/>
    </source>
</evidence>
<keyword evidence="2" id="KW-1185">Reference proteome</keyword>
<gene>
    <name evidence="1" type="ORF">CfE428DRAFT_2725</name>
</gene>
<dbReference type="PANTHER" id="PTHR32432:SF3">
    <property type="entry name" value="ETHANOLAMINE UTILIZATION PROTEIN EUTJ"/>
    <property type="match status" value="1"/>
</dbReference>
<dbReference type="SUPFAM" id="SSF53067">
    <property type="entry name" value="Actin-like ATPase domain"/>
    <property type="match status" value="1"/>
</dbReference>
<dbReference type="AlphaFoldDB" id="B4D1D7"/>
<dbReference type="STRING" id="497964.CfE428DRAFT_2725"/>
<dbReference type="Gene3D" id="3.30.420.40">
    <property type="match status" value="2"/>
</dbReference>
<name>B4D1D7_9BACT</name>
<dbReference type="InterPro" id="IPR043129">
    <property type="entry name" value="ATPase_NBD"/>
</dbReference>
<dbReference type="InterPro" id="IPR050696">
    <property type="entry name" value="FtsA/MreB"/>
</dbReference>
<reference evidence="1 2" key="1">
    <citation type="journal article" date="2011" name="J. Bacteriol.">
        <title>Genome sequence of Chthoniobacter flavus Ellin428, an aerobic heterotrophic soil bacterium.</title>
        <authorList>
            <person name="Kant R."/>
            <person name="van Passel M.W."/>
            <person name="Palva A."/>
            <person name="Lucas S."/>
            <person name="Lapidus A."/>
            <person name="Glavina Del Rio T."/>
            <person name="Dalin E."/>
            <person name="Tice H."/>
            <person name="Bruce D."/>
            <person name="Goodwin L."/>
            <person name="Pitluck S."/>
            <person name="Larimer F.W."/>
            <person name="Land M.L."/>
            <person name="Hauser L."/>
            <person name="Sangwan P."/>
            <person name="de Vos W.M."/>
            <person name="Janssen P.H."/>
            <person name="Smidt H."/>
        </authorList>
    </citation>
    <scope>NUCLEOTIDE SEQUENCE [LARGE SCALE GENOMIC DNA]</scope>
    <source>
        <strain evidence="1 2">Ellin428</strain>
    </source>
</reference>
<dbReference type="RefSeq" id="WP_006980050.1">
    <property type="nucleotide sequence ID" value="NZ_ABVL01000007.1"/>
</dbReference>
<accession>B4D1D7</accession>
<evidence type="ECO:0000313" key="1">
    <source>
        <dbReference type="EMBL" id="EDY19549.1"/>
    </source>
</evidence>
<dbReference type="Proteomes" id="UP000005824">
    <property type="component" value="Unassembled WGS sequence"/>
</dbReference>